<dbReference type="SUPFAM" id="SSF52540">
    <property type="entry name" value="P-loop containing nucleoside triphosphate hydrolases"/>
    <property type="match status" value="1"/>
</dbReference>
<keyword evidence="4" id="KW-1185">Reference proteome</keyword>
<gene>
    <name evidence="3" type="primary">smc_2</name>
    <name evidence="3" type="ORF">R16034_04308</name>
</gene>
<evidence type="ECO:0000256" key="1">
    <source>
        <dbReference type="SAM" id="Coils"/>
    </source>
</evidence>
<proteinExistence type="predicted"/>
<evidence type="ECO:0000313" key="4">
    <source>
        <dbReference type="Proteomes" id="UP001189225"/>
    </source>
</evidence>
<feature type="coiled-coil region" evidence="1">
    <location>
        <begin position="588"/>
        <end position="691"/>
    </location>
</feature>
<dbReference type="Pfam" id="PF13476">
    <property type="entry name" value="AAA_23"/>
    <property type="match status" value="1"/>
</dbReference>
<dbReference type="Proteomes" id="UP001189225">
    <property type="component" value="Unassembled WGS sequence"/>
</dbReference>
<dbReference type="InterPro" id="IPR027417">
    <property type="entry name" value="P-loop_NTPase"/>
</dbReference>
<dbReference type="AlphaFoldDB" id="A0AB72XAM9"/>
<reference evidence="3 4" key="1">
    <citation type="submission" date="2023-07" db="EMBL/GenBank/DDBJ databases">
        <authorList>
            <person name="Peeters C."/>
        </authorList>
    </citation>
    <scope>NUCLEOTIDE SEQUENCE [LARGE SCALE GENOMIC DNA]</scope>
    <source>
        <strain evidence="3 4">R-16034</strain>
    </source>
</reference>
<dbReference type="InterPro" id="IPR038729">
    <property type="entry name" value="Rad50/SbcC_AAA"/>
</dbReference>
<dbReference type="Gene3D" id="3.40.50.300">
    <property type="entry name" value="P-loop containing nucleotide triphosphate hydrolases"/>
    <property type="match status" value="2"/>
</dbReference>
<dbReference type="RefSeq" id="WP_316901980.1">
    <property type="nucleotide sequence ID" value="NZ_CATWHI010000007.1"/>
</dbReference>
<dbReference type="Pfam" id="PF20289">
    <property type="entry name" value="MComp1"/>
    <property type="match status" value="1"/>
</dbReference>
<dbReference type="InterPro" id="IPR046905">
    <property type="entry name" value="ABC-3C_MC1"/>
</dbReference>
<evidence type="ECO:0000259" key="2">
    <source>
        <dbReference type="Pfam" id="PF13476"/>
    </source>
</evidence>
<dbReference type="PANTHER" id="PTHR32114:SF2">
    <property type="entry name" value="ABC TRANSPORTER ABCH.3"/>
    <property type="match status" value="1"/>
</dbReference>
<name>A0AB72XAM9_9RALS</name>
<keyword evidence="1" id="KW-0175">Coiled coil</keyword>
<accession>A0AB72XAM9</accession>
<dbReference type="EMBL" id="CATWHI010000007">
    <property type="protein sequence ID" value="CAJ0744288.1"/>
    <property type="molecule type" value="Genomic_DNA"/>
</dbReference>
<sequence>MQSSPEILGLPAELRSTLTGLMQGATFSEEVLRGDCLPVLMMLRQHALTAFAVGEQADYQPLYEAFKKHYLKNSAEWSTKDLAFVYCLPADAEIDADFCSRVEVDVYFCRKYVVRLDGDLANSLARLPFLPLSPIAPGVQTRPPSAQTLLRQHNLRADLAKALVVPSTTSASRILSGCLAGTYGPPEALQSATSPSATTAVGEDRAQATLKSISIQNFRAYRTKKVFELGSAVTILYGPNGFGKTSFFDALDFAVTGGIGRLADAPGGLGRVAKHLDSQGESTEVSLTLVREGETHVITRNLADHNNALVNGKVTPRKEVLSLLTGGTAPGADRVDSLVDLFRATHLFSQENQELTQDVASKCELSSELVSRMLAFEDYASGLKKVEEVLKLAGQVHSKASADILSAQQAIAHERAELARLEGLAASDTSSEALDARFAGLQEAISTAGFDMSGIASRDTRGLRAMLNAAAAEAVAWRAALSRAIEQVGKLSTLRGQLEPVQALLTERQAQLQQAETYEKAASELLGTLSSQLAQLKTQEQGLQLRRDWLAWAVSVQPEYEQLTKQASSLSAGLATISLGLSQQRATLEQAQAAQREAAASVQRAETALKAASERRARLQSVKDVATAWERSAPTLDELLNAGTQLQASIEELRRQFGAAQQAAHSQEIVVARVEQELAEARSSDSRLKELISELRGHVDGPICQLCGHDHGSTEGLLAAIDRRMQHGDRVVQLSETATTQRAELQTLIGQRQALAEQLKQKEQQLTDAQVQRSQLEKQRANYEASLSSVGLSLTSETSQQIQGLNIQVHEDELNAAVAAGSARQLLETAETALTSVQAGYQALDDQRQATESTLNDTRKRMAQLLHDANRGSVNLASGLQALADAARATEEQRVSTSAAAQSANEQVDRQKAVQAAAKAAVAAARTSHRQANQAWTEYQSSIQSVLSELAAAKFDSAVSPEMLGQQVEVATAREVSALALRDRVAELEVAVDTAATSAAFANIRQRILANEAVVQEATAQAQKVRPWVEYFAEVKKLLSAQQAFATDHFIAEYGPRTAVIQQRLRPVYGFGEIEVSSKESAIGIRVRRNGETLRPTDFFSQSQVQTLVLGLFLTACSSQTWSGFSSIMMDDPVTHFDDLNTYALLDLILGLQSSPEGERQFVISTCDEKLLQLARHKFRHMGAAAKFYRFQAIGAEGPMVSEISA</sequence>
<dbReference type="GO" id="GO:0006302">
    <property type="term" value="P:double-strand break repair"/>
    <property type="evidence" value="ECO:0007669"/>
    <property type="project" value="InterPro"/>
</dbReference>
<organism evidence="3 4">
    <name type="scientific">Ralstonia edaphi</name>
    <dbReference type="NCBI Taxonomy" id="3058599"/>
    <lineage>
        <taxon>Bacteria</taxon>
        <taxon>Pseudomonadati</taxon>
        <taxon>Pseudomonadota</taxon>
        <taxon>Betaproteobacteria</taxon>
        <taxon>Burkholderiales</taxon>
        <taxon>Burkholderiaceae</taxon>
        <taxon>Ralstonia</taxon>
    </lineage>
</organism>
<evidence type="ECO:0000313" key="3">
    <source>
        <dbReference type="EMBL" id="CAJ0744288.1"/>
    </source>
</evidence>
<dbReference type="GO" id="GO:0016887">
    <property type="term" value="F:ATP hydrolysis activity"/>
    <property type="evidence" value="ECO:0007669"/>
    <property type="project" value="InterPro"/>
</dbReference>
<feature type="coiled-coil region" evidence="1">
    <location>
        <begin position="745"/>
        <end position="786"/>
    </location>
</feature>
<dbReference type="PANTHER" id="PTHR32114">
    <property type="entry name" value="ABC TRANSPORTER ABCH.3"/>
    <property type="match status" value="1"/>
</dbReference>
<protein>
    <submittedName>
        <fullName evidence="3">Chromosome partition protein Smc</fullName>
    </submittedName>
</protein>
<feature type="domain" description="Rad50/SbcC-type AAA" evidence="2">
    <location>
        <begin position="212"/>
        <end position="304"/>
    </location>
</feature>
<comment type="caution">
    <text evidence="3">The sequence shown here is derived from an EMBL/GenBank/DDBJ whole genome shotgun (WGS) entry which is preliminary data.</text>
</comment>